<evidence type="ECO:0000313" key="1">
    <source>
        <dbReference type="EMBL" id="MCM5681704.1"/>
    </source>
</evidence>
<protein>
    <submittedName>
        <fullName evidence="1">Uncharacterized protein</fullName>
    </submittedName>
</protein>
<dbReference type="Proteomes" id="UP001165541">
    <property type="component" value="Unassembled WGS sequence"/>
</dbReference>
<organism evidence="1 2">
    <name type="scientific">Caldimonas mangrovi</name>
    <dbReference type="NCBI Taxonomy" id="2944811"/>
    <lineage>
        <taxon>Bacteria</taxon>
        <taxon>Pseudomonadati</taxon>
        <taxon>Pseudomonadota</taxon>
        <taxon>Betaproteobacteria</taxon>
        <taxon>Burkholderiales</taxon>
        <taxon>Sphaerotilaceae</taxon>
        <taxon>Caldimonas</taxon>
    </lineage>
</organism>
<dbReference type="EMBL" id="JAMKFE010000013">
    <property type="protein sequence ID" value="MCM5681704.1"/>
    <property type="molecule type" value="Genomic_DNA"/>
</dbReference>
<keyword evidence="2" id="KW-1185">Reference proteome</keyword>
<gene>
    <name evidence="1" type="ORF">M8A51_19430</name>
</gene>
<reference evidence="1" key="1">
    <citation type="submission" date="2022-05" db="EMBL/GenBank/DDBJ databases">
        <title>Schlegelella sp. nov., isolated from mangrove soil.</title>
        <authorList>
            <person name="Liu Y."/>
            <person name="Ge X."/>
            <person name="Liu W."/>
        </authorList>
    </citation>
    <scope>NUCLEOTIDE SEQUENCE</scope>
    <source>
        <strain evidence="1">S2-27</strain>
    </source>
</reference>
<name>A0ABT0YTI2_9BURK</name>
<sequence length="177" mass="19933">MAESPRHRLECKLLWAAVLVLSALLPWWGAAPAAAPSTTSSPEWPREWNGRPLRPMSLSDVEERFAQRFPGHIVRLTDGENVLVVREVRAATRMLHPAADCYRGLGYEVTDARLERDGEQRLWRCFVAERNGQRVRVCERIVDAQGLAHTDTSGWFWAAALGHSTGPWQAITIARPL</sequence>
<dbReference type="RefSeq" id="WP_251780185.1">
    <property type="nucleotide sequence ID" value="NZ_JAMKFE010000013.1"/>
</dbReference>
<comment type="caution">
    <text evidence="1">The sequence shown here is derived from an EMBL/GenBank/DDBJ whole genome shotgun (WGS) entry which is preliminary data.</text>
</comment>
<accession>A0ABT0YTI2</accession>
<evidence type="ECO:0000313" key="2">
    <source>
        <dbReference type="Proteomes" id="UP001165541"/>
    </source>
</evidence>
<proteinExistence type="predicted"/>